<dbReference type="Proteomes" id="UP000815677">
    <property type="component" value="Unassembled WGS sequence"/>
</dbReference>
<protein>
    <submittedName>
        <fullName evidence="1">Uncharacterized protein</fullName>
    </submittedName>
</protein>
<accession>A0ABQ0L3I9</accession>
<evidence type="ECO:0000313" key="2">
    <source>
        <dbReference type="Proteomes" id="UP000815677"/>
    </source>
</evidence>
<dbReference type="Pfam" id="PF25857">
    <property type="entry name" value="DUF7957"/>
    <property type="match status" value="1"/>
</dbReference>
<organism evidence="1 2">
    <name type="scientific">Mycena chlorophos</name>
    <name type="common">Agaric fungus</name>
    <name type="synonym">Agaricus chlorophos</name>
    <dbReference type="NCBI Taxonomy" id="658473"/>
    <lineage>
        <taxon>Eukaryota</taxon>
        <taxon>Fungi</taxon>
        <taxon>Dikarya</taxon>
        <taxon>Basidiomycota</taxon>
        <taxon>Agaricomycotina</taxon>
        <taxon>Agaricomycetes</taxon>
        <taxon>Agaricomycetidae</taxon>
        <taxon>Agaricales</taxon>
        <taxon>Marasmiineae</taxon>
        <taxon>Mycenaceae</taxon>
        <taxon>Mycena</taxon>
    </lineage>
</organism>
<reference evidence="1" key="1">
    <citation type="submission" date="2014-09" db="EMBL/GenBank/DDBJ databases">
        <title>Genome sequence of the luminous mushroom Mycena chlorophos for searching fungal bioluminescence genes.</title>
        <authorList>
            <person name="Tanaka Y."/>
            <person name="Kasuga D."/>
            <person name="Oba Y."/>
            <person name="Hase S."/>
            <person name="Sato K."/>
            <person name="Oba Y."/>
            <person name="Sakakibara Y."/>
        </authorList>
    </citation>
    <scope>NUCLEOTIDE SEQUENCE</scope>
</reference>
<dbReference type="InterPro" id="IPR058263">
    <property type="entry name" value="DUF7957"/>
</dbReference>
<evidence type="ECO:0000313" key="1">
    <source>
        <dbReference type="EMBL" id="GAT45552.1"/>
    </source>
</evidence>
<dbReference type="EMBL" id="DF841500">
    <property type="protein sequence ID" value="GAT45552.1"/>
    <property type="molecule type" value="Genomic_DNA"/>
</dbReference>
<gene>
    <name evidence="1" type="ORF">MCHLO_03123</name>
</gene>
<proteinExistence type="predicted"/>
<keyword evidence="2" id="KW-1185">Reference proteome</keyword>
<name>A0ABQ0L3I9_MYCCL</name>
<sequence length="295" mass="33338">MSTRWTERHGGIWLNRANTLNKLVVEEYDSESDSITLIWQRASDGYFEVEYLVKGKVRSDPQWSLPFWGNIAGRGIYGTLADAQANLKAIVKEYRQRVADQASRIAASLVDTPGLTFVLLDQVDVADIDEATYNANIYCLSESGEVLWQVEASPGIYERDSFVSLSRQADGSLVARRFFGNTYDIDQASVSVFHPTRTSRFNVFREKDLSNAKDDPLCLVFMPPLVTLLYRAENTPGRPLTEVQVLAIRDSATCITLPLSVALKGEQQPGYPDIVAEQCWEEWQAAREQLFPKWR</sequence>